<evidence type="ECO:0000256" key="1">
    <source>
        <dbReference type="SAM" id="MobiDB-lite"/>
    </source>
</evidence>
<feature type="compositionally biased region" description="Low complexity" evidence="1">
    <location>
        <begin position="20"/>
        <end position="35"/>
    </location>
</feature>
<reference evidence="2" key="2">
    <citation type="submission" date="2013-10" db="EMBL/GenBank/DDBJ databases">
        <authorList>
            <person name="Aslett M."/>
        </authorList>
    </citation>
    <scope>NUCLEOTIDE SEQUENCE [LARGE SCALE GENOMIC DNA]</scope>
    <source>
        <strain evidence="2">Houghton</strain>
    </source>
</reference>
<organism evidence="2 3">
    <name type="scientific">Eimeria tenella</name>
    <name type="common">Coccidian parasite</name>
    <dbReference type="NCBI Taxonomy" id="5802"/>
    <lineage>
        <taxon>Eukaryota</taxon>
        <taxon>Sar</taxon>
        <taxon>Alveolata</taxon>
        <taxon>Apicomplexa</taxon>
        <taxon>Conoidasida</taxon>
        <taxon>Coccidia</taxon>
        <taxon>Eucoccidiorida</taxon>
        <taxon>Eimeriorina</taxon>
        <taxon>Eimeriidae</taxon>
        <taxon>Eimeria</taxon>
    </lineage>
</organism>
<sequence length="215" mass="20973">MGGPQGGPPCSRNVAAGALAQQQMGTARAGAGAAAYPPSRSIPAWGPPRGPPPRWWGAPPGAPRHRRVPPSPGAPHWGPPQGVQLSLSPGAPWGPLAKAELMWRLLAVEGLGGPPGGPPWGPPGGPPGGPPPPPATESPRESLLGGPLRHSGKQAAAAKDQDTSAAAAAMAAAAAAATAAAATAAATTAAAVSTYGTDRRSVAGGVMWTLGRSST</sequence>
<feature type="compositionally biased region" description="Pro residues" evidence="1">
    <location>
        <begin position="45"/>
        <end position="54"/>
    </location>
</feature>
<dbReference type="Proteomes" id="UP000030747">
    <property type="component" value="Unassembled WGS sequence"/>
</dbReference>
<accession>U6KV26</accession>
<feature type="region of interest" description="Disordered" evidence="1">
    <location>
        <begin position="1"/>
        <end position="89"/>
    </location>
</feature>
<dbReference type="GeneID" id="25255815"/>
<dbReference type="VEuPathDB" id="ToxoDB:ETH_00033745"/>
<protein>
    <submittedName>
        <fullName evidence="2">Uncharacterized protein</fullName>
    </submittedName>
</protein>
<dbReference type="EMBL" id="HG674995">
    <property type="protein sequence ID" value="CDJ40214.1"/>
    <property type="molecule type" value="Genomic_DNA"/>
</dbReference>
<feature type="compositionally biased region" description="Pro residues" evidence="1">
    <location>
        <begin position="115"/>
        <end position="136"/>
    </location>
</feature>
<gene>
    <name evidence="2" type="ORF">ETH_00033745</name>
</gene>
<dbReference type="RefSeq" id="XP_013230967.1">
    <property type="nucleotide sequence ID" value="XM_013375513.1"/>
</dbReference>
<evidence type="ECO:0000313" key="2">
    <source>
        <dbReference type="EMBL" id="CDJ40214.1"/>
    </source>
</evidence>
<reference evidence="2" key="1">
    <citation type="submission" date="2013-10" db="EMBL/GenBank/DDBJ databases">
        <title>Genomic analysis of the causative agents of coccidiosis in chickens.</title>
        <authorList>
            <person name="Reid A.J."/>
            <person name="Blake D."/>
            <person name="Billington K."/>
            <person name="Browne H."/>
            <person name="Dunn M."/>
            <person name="Hung S."/>
            <person name="Kawahara F."/>
            <person name="Miranda-Saavedra D."/>
            <person name="Mourier T."/>
            <person name="Nagra H."/>
            <person name="Otto T.D."/>
            <person name="Rawlings N."/>
            <person name="Sanchez A."/>
            <person name="Sanders M."/>
            <person name="Subramaniam C."/>
            <person name="Tay Y."/>
            <person name="Dear P."/>
            <person name="Doerig C."/>
            <person name="Gruber A."/>
            <person name="Parkinson J."/>
            <person name="Shirley M."/>
            <person name="Wan K.L."/>
            <person name="Berriman M."/>
            <person name="Tomley F."/>
            <person name="Pain A."/>
        </authorList>
    </citation>
    <scope>NUCLEOTIDE SEQUENCE [LARGE SCALE GENOMIC DNA]</scope>
    <source>
        <strain evidence="2">Houghton</strain>
    </source>
</reference>
<evidence type="ECO:0000313" key="3">
    <source>
        <dbReference type="Proteomes" id="UP000030747"/>
    </source>
</evidence>
<keyword evidence="3" id="KW-1185">Reference proteome</keyword>
<dbReference type="AlphaFoldDB" id="U6KV26"/>
<name>U6KV26_EIMTE</name>
<feature type="region of interest" description="Disordered" evidence="1">
    <location>
        <begin position="113"/>
        <end position="162"/>
    </location>
</feature>
<proteinExistence type="predicted"/>